<evidence type="ECO:0000313" key="2">
    <source>
        <dbReference type="EMBL" id="MBB3120781.1"/>
    </source>
</evidence>
<dbReference type="SUPFAM" id="SSF53335">
    <property type="entry name" value="S-adenosyl-L-methionine-dependent methyltransferases"/>
    <property type="match status" value="1"/>
</dbReference>
<evidence type="ECO:0000259" key="1">
    <source>
        <dbReference type="PROSITE" id="PS50123"/>
    </source>
</evidence>
<dbReference type="InterPro" id="IPR022642">
    <property type="entry name" value="CheR_C"/>
</dbReference>
<proteinExistence type="predicted"/>
<comment type="caution">
    <text evidence="2">The sequence shown here is derived from an EMBL/GenBank/DDBJ whole genome shotgun (WGS) entry which is preliminary data.</text>
</comment>
<dbReference type="GO" id="GO:0008983">
    <property type="term" value="F:protein-glutamate O-methyltransferase activity"/>
    <property type="evidence" value="ECO:0007669"/>
    <property type="project" value="UniProtKB-EC"/>
</dbReference>
<dbReference type="InterPro" id="IPR029063">
    <property type="entry name" value="SAM-dependent_MTases_sf"/>
</dbReference>
<accession>A0A7W5BCU3</accession>
<dbReference type="SMART" id="SM00138">
    <property type="entry name" value="MeTrc"/>
    <property type="match status" value="1"/>
</dbReference>
<feature type="domain" description="CheR-type methyltransferase" evidence="1">
    <location>
        <begin position="8"/>
        <end position="254"/>
    </location>
</feature>
<dbReference type="AlphaFoldDB" id="A0A7W5BCU3"/>
<dbReference type="EC" id="2.1.1.80" evidence="2"/>
<dbReference type="PROSITE" id="PS50123">
    <property type="entry name" value="CHER"/>
    <property type="match status" value="1"/>
</dbReference>
<dbReference type="EMBL" id="JACHXD010000011">
    <property type="protein sequence ID" value="MBB3120781.1"/>
    <property type="molecule type" value="Genomic_DNA"/>
</dbReference>
<keyword evidence="2" id="KW-0489">Methyltransferase</keyword>
<dbReference type="RefSeq" id="WP_183442539.1">
    <property type="nucleotide sequence ID" value="NZ_JACHXD010000011.1"/>
</dbReference>
<dbReference type="InterPro" id="IPR000780">
    <property type="entry name" value="CheR_MeTrfase"/>
</dbReference>
<dbReference type="Pfam" id="PF01739">
    <property type="entry name" value="CheR"/>
    <property type="match status" value="1"/>
</dbReference>
<dbReference type="Proteomes" id="UP000541535">
    <property type="component" value="Unassembled WGS sequence"/>
</dbReference>
<evidence type="ECO:0000313" key="3">
    <source>
        <dbReference type="Proteomes" id="UP000541535"/>
    </source>
</evidence>
<dbReference type="PANTHER" id="PTHR24422">
    <property type="entry name" value="CHEMOTAXIS PROTEIN METHYLTRANSFERASE"/>
    <property type="match status" value="1"/>
</dbReference>
<dbReference type="SUPFAM" id="SSF47757">
    <property type="entry name" value="Chemotaxis receptor methyltransferase CheR, N-terminal domain"/>
    <property type="match status" value="1"/>
</dbReference>
<sequence>MGALSDLRSEAGAELEELELDLLLEALVRRYGFDYRLHERDALKRKLYALMHRRGLATLSSLQDRALHDPASASALLRALSVPPATLFDDPQEALQLRGLLDACLRGAALPRVWLADCAGAEQAWTLAVLLEEEGLLARTEIHATVGSDELLAEAAACRIPVERLAQCQRLYEYAGGTASLTVHFQIEDGHAVLLPQLRSRISWAQYNLVTDASFNEFQLIVCRRALPDFGPLLRQRVLTLFHASLAPLGILGLDRPLASDDAHARHYQQLLPQQAWYKRIA</sequence>
<keyword evidence="3" id="KW-1185">Reference proteome</keyword>
<protein>
    <submittedName>
        <fullName evidence="2">Chemotaxis protein methyltransferase CheR</fullName>
        <ecNumber evidence="2">2.1.1.80</ecNumber>
    </submittedName>
</protein>
<dbReference type="PANTHER" id="PTHR24422:SF8">
    <property type="entry name" value="CHEMOTAXIS PROTEIN"/>
    <property type="match status" value="1"/>
</dbReference>
<dbReference type="Gene3D" id="3.40.50.150">
    <property type="entry name" value="Vaccinia Virus protein VP39"/>
    <property type="match status" value="1"/>
</dbReference>
<keyword evidence="2" id="KW-0808">Transferase</keyword>
<organism evidence="2 3">
    <name type="scientific">Pseudoduganella violacea</name>
    <dbReference type="NCBI Taxonomy" id="1715466"/>
    <lineage>
        <taxon>Bacteria</taxon>
        <taxon>Pseudomonadati</taxon>
        <taxon>Pseudomonadota</taxon>
        <taxon>Betaproteobacteria</taxon>
        <taxon>Burkholderiales</taxon>
        <taxon>Oxalobacteraceae</taxon>
        <taxon>Telluria group</taxon>
        <taxon>Pseudoduganella</taxon>
    </lineage>
</organism>
<reference evidence="2 3" key="1">
    <citation type="submission" date="2020-08" db="EMBL/GenBank/DDBJ databases">
        <title>Genomic Encyclopedia of Type Strains, Phase III (KMG-III): the genomes of soil and plant-associated and newly described type strains.</title>
        <authorList>
            <person name="Whitman W."/>
        </authorList>
    </citation>
    <scope>NUCLEOTIDE SEQUENCE [LARGE SCALE GENOMIC DNA]</scope>
    <source>
        <strain evidence="2 3">CECT 8897</strain>
    </source>
</reference>
<dbReference type="InterPro" id="IPR050903">
    <property type="entry name" value="Bact_Chemotaxis_MeTrfase"/>
</dbReference>
<dbReference type="GO" id="GO:0032259">
    <property type="term" value="P:methylation"/>
    <property type="evidence" value="ECO:0007669"/>
    <property type="project" value="UniProtKB-KW"/>
</dbReference>
<name>A0A7W5BCU3_9BURK</name>
<gene>
    <name evidence="2" type="ORF">FHS03_003851</name>
</gene>